<dbReference type="PROSITE" id="PS51318">
    <property type="entry name" value="TAT"/>
    <property type="match status" value="1"/>
</dbReference>
<evidence type="ECO:0000313" key="2">
    <source>
        <dbReference type="Proteomes" id="UP000005801"/>
    </source>
</evidence>
<dbReference type="EMBL" id="ABCS01000073">
    <property type="protein sequence ID" value="EDM76099.1"/>
    <property type="molecule type" value="Genomic_DNA"/>
</dbReference>
<dbReference type="RefSeq" id="WP_006974777.1">
    <property type="nucleotide sequence ID" value="NZ_ABCS01000073.1"/>
</dbReference>
<organism evidence="1 2">
    <name type="scientific">Plesiocystis pacifica SIR-1</name>
    <dbReference type="NCBI Taxonomy" id="391625"/>
    <lineage>
        <taxon>Bacteria</taxon>
        <taxon>Pseudomonadati</taxon>
        <taxon>Myxococcota</taxon>
        <taxon>Polyangia</taxon>
        <taxon>Nannocystales</taxon>
        <taxon>Nannocystaceae</taxon>
        <taxon>Plesiocystis</taxon>
    </lineage>
</organism>
<dbReference type="Pfam" id="PF20420">
    <property type="entry name" value="DUF6702"/>
    <property type="match status" value="1"/>
</dbReference>
<dbReference type="InterPro" id="IPR046525">
    <property type="entry name" value="DUF6702"/>
</dbReference>
<dbReference type="Proteomes" id="UP000005801">
    <property type="component" value="Unassembled WGS sequence"/>
</dbReference>
<reference evidence="1 2" key="1">
    <citation type="submission" date="2007-06" db="EMBL/GenBank/DDBJ databases">
        <authorList>
            <person name="Shimkets L."/>
            <person name="Ferriera S."/>
            <person name="Johnson J."/>
            <person name="Kravitz S."/>
            <person name="Beeson K."/>
            <person name="Sutton G."/>
            <person name="Rogers Y.-H."/>
            <person name="Friedman R."/>
            <person name="Frazier M."/>
            <person name="Venter J.C."/>
        </authorList>
    </citation>
    <scope>NUCLEOTIDE SEQUENCE [LARGE SCALE GENOMIC DNA]</scope>
    <source>
        <strain evidence="1 2">SIR-1</strain>
    </source>
</reference>
<protein>
    <submittedName>
        <fullName evidence="1">Uncharacterized protein</fullName>
    </submittedName>
</protein>
<dbReference type="OrthoDB" id="5735516at2"/>
<dbReference type="STRING" id="391625.PPSIR1_41494"/>
<proteinExistence type="predicted"/>
<dbReference type="AlphaFoldDB" id="A6GDI7"/>
<comment type="caution">
    <text evidence="1">The sequence shown here is derived from an EMBL/GenBank/DDBJ whole genome shotgun (WGS) entry which is preliminary data.</text>
</comment>
<accession>A6GDI7</accession>
<gene>
    <name evidence="1" type="ORF">PPSIR1_41494</name>
</gene>
<sequence>MSLSRRGLGGLGGLCVVGLASALGLPRRAAAHPYHVSIAEAHHRPEAGRLEVSLRLTPEDLDAELSRRLGKAVSVAEQPFDARSEADRELERMLREDFRVIGADGILYGVHLVGREVGVDEAWIYFEFAVPPKLTGLKLHVRLLFELEVQQENTVNLVLPEGRRSLLFRRGDEPQAL</sequence>
<evidence type="ECO:0000313" key="1">
    <source>
        <dbReference type="EMBL" id="EDM76099.1"/>
    </source>
</evidence>
<keyword evidence="2" id="KW-1185">Reference proteome</keyword>
<name>A6GDI7_9BACT</name>
<dbReference type="InterPro" id="IPR006311">
    <property type="entry name" value="TAT_signal"/>
</dbReference>